<dbReference type="RefSeq" id="XP_013755703.1">
    <property type="nucleotide sequence ID" value="XM_013900249.1"/>
</dbReference>
<protein>
    <submittedName>
        <fullName evidence="2">Uncharacterized protein</fullName>
    </submittedName>
</protein>
<reference evidence="2 3" key="1">
    <citation type="submission" date="2010-05" db="EMBL/GenBank/DDBJ databases">
        <title>The Genome Sequence of Thecamonas trahens ATCC 50062.</title>
        <authorList>
            <consortium name="The Broad Institute Genome Sequencing Platform"/>
            <person name="Russ C."/>
            <person name="Cuomo C."/>
            <person name="Shea T."/>
            <person name="Young S.K."/>
            <person name="Zeng Q."/>
            <person name="Koehrsen M."/>
            <person name="Haas B."/>
            <person name="Borodovsky M."/>
            <person name="Guigo R."/>
            <person name="Alvarado L."/>
            <person name="Berlin A."/>
            <person name="Bochicchio J."/>
            <person name="Borenstein D."/>
            <person name="Chapman S."/>
            <person name="Chen Z."/>
            <person name="Freedman E."/>
            <person name="Gellesch M."/>
            <person name="Goldberg J."/>
            <person name="Griggs A."/>
            <person name="Gujja S."/>
            <person name="Heilman E."/>
            <person name="Heiman D."/>
            <person name="Hepburn T."/>
            <person name="Howarth C."/>
            <person name="Jen D."/>
            <person name="Larson L."/>
            <person name="Mehta T."/>
            <person name="Park D."/>
            <person name="Pearson M."/>
            <person name="Roberts A."/>
            <person name="Saif S."/>
            <person name="Shenoy N."/>
            <person name="Sisk P."/>
            <person name="Stolte C."/>
            <person name="Sykes S."/>
            <person name="Thomson T."/>
            <person name="Walk T."/>
            <person name="White J."/>
            <person name="Yandava C."/>
            <person name="Burger G."/>
            <person name="Gray M.W."/>
            <person name="Holland P.W.H."/>
            <person name="King N."/>
            <person name="Lang F.B.F."/>
            <person name="Roger A.J."/>
            <person name="Ruiz-Trillo I."/>
            <person name="Lander E."/>
            <person name="Nusbaum C."/>
        </authorList>
    </citation>
    <scope>NUCLEOTIDE SEQUENCE [LARGE SCALE GENOMIC DNA]</scope>
    <source>
        <strain evidence="2 3">ATCC 50062</strain>
    </source>
</reference>
<proteinExistence type="predicted"/>
<name>A0A0L0DKE6_THETB</name>
<feature type="region of interest" description="Disordered" evidence="1">
    <location>
        <begin position="53"/>
        <end position="80"/>
    </location>
</feature>
<gene>
    <name evidence="2" type="ORF">AMSG_07925</name>
</gene>
<keyword evidence="3" id="KW-1185">Reference proteome</keyword>
<organism evidence="2 3">
    <name type="scientific">Thecamonas trahens ATCC 50062</name>
    <dbReference type="NCBI Taxonomy" id="461836"/>
    <lineage>
        <taxon>Eukaryota</taxon>
        <taxon>Apusozoa</taxon>
        <taxon>Apusomonadida</taxon>
        <taxon>Apusomonadidae</taxon>
        <taxon>Thecamonas</taxon>
    </lineage>
</organism>
<evidence type="ECO:0000313" key="3">
    <source>
        <dbReference type="Proteomes" id="UP000054408"/>
    </source>
</evidence>
<dbReference type="Proteomes" id="UP000054408">
    <property type="component" value="Unassembled WGS sequence"/>
</dbReference>
<dbReference type="EMBL" id="GL349470">
    <property type="protein sequence ID" value="KNC51838.1"/>
    <property type="molecule type" value="Genomic_DNA"/>
</dbReference>
<accession>A0A0L0DKE6</accession>
<evidence type="ECO:0000313" key="2">
    <source>
        <dbReference type="EMBL" id="KNC51838.1"/>
    </source>
</evidence>
<feature type="region of interest" description="Disordered" evidence="1">
    <location>
        <begin position="116"/>
        <end position="137"/>
    </location>
</feature>
<evidence type="ECO:0000256" key="1">
    <source>
        <dbReference type="SAM" id="MobiDB-lite"/>
    </source>
</evidence>
<feature type="compositionally biased region" description="Gly residues" evidence="1">
    <location>
        <begin position="118"/>
        <end position="128"/>
    </location>
</feature>
<dbReference type="GeneID" id="25566739"/>
<dbReference type="AlphaFoldDB" id="A0A0L0DKE6"/>
<sequence>MSAVVVKISGRSGASGGGLVDIVEELPGSGSWDAVAVSQADAYAEAEVSSSVAVEARSDSDDEMDDGSQPTRTLSFDDYGDVEGGLDATEVLDATFRLGRSEAEEAARAALKLPFEGGMAGRGGGDGGVDADDDLDV</sequence>